<dbReference type="GO" id="GO:0007020">
    <property type="term" value="P:microtubule nucleation"/>
    <property type="evidence" value="ECO:0007669"/>
    <property type="project" value="InterPro"/>
</dbReference>
<dbReference type="GO" id="GO:0000922">
    <property type="term" value="C:spindle pole"/>
    <property type="evidence" value="ECO:0007669"/>
    <property type="project" value="InterPro"/>
</dbReference>
<keyword evidence="2 4" id="KW-0493">Microtubule</keyword>
<evidence type="ECO:0000313" key="7">
    <source>
        <dbReference type="WBParaSite" id="ACAC_0000936101-mRNA-1"/>
    </source>
</evidence>
<sequence>MTSTVNWKAVRAGVVSKRFALLGKYPPCPWYRPLKEEFVALQNVLPEEQEHFMNDEVRMFLAGYETENIRFSYNADSDSPVGLKVNPSLDPFMRSAIERFKNIFINIWHIRVYGYVLKHDFSFSLTARAVAYDIVTRFDKLLRPIIEEQCYDLADFGLNTLSRTVATVQSSIRIYANVITSVKKDSLVGGQVLTMLYNLRENAIVTKDMHDLQKIFMVAWKVFAVRVGAWVEQGLLNDSELEFIIWPTSALSPAVCSKIVSNSSIRLDSNDYILIEDLCPSFLLSLLPSIVKCGYYNNMISKANMCQEKASTNWSELNVTKLQRKVHEFEKSKSSVVLKHLRASMSFDTAIRDVMMLLLEGREIDILLKHCQKEGILERPVEEVSKQQLRRVSEMFIRGLSSKIPFVSNFKLSLSNGYIFEELRTSSLVNDAPREPLKPLDKMLLLDVLSIAYTPPTKMEKLIPLHIIQMYTFVFRLYMQLRASITCLSEGLFELGLTRSPSNFPRAAILSALYRNVVDLTVDFADAVALATSNFVSEMAEAESIDAVLKLQKDVVFQIFAESGLNQWRKLAYMMRLVNLVSRMGVSGLLNSTTLTEDYYVILEDVESMELTE</sequence>
<evidence type="ECO:0000256" key="4">
    <source>
        <dbReference type="RuleBase" id="RU363050"/>
    </source>
</evidence>
<keyword evidence="3 4" id="KW-0206">Cytoskeleton</keyword>
<keyword evidence="1 4" id="KW-0963">Cytoplasm</keyword>
<accession>A0A0K0DEP6</accession>
<dbReference type="InterPro" id="IPR042241">
    <property type="entry name" value="GCP_C_sf"/>
</dbReference>
<dbReference type="WBParaSite" id="ACAC_0000936101-mRNA-1">
    <property type="protein sequence ID" value="ACAC_0000936101-mRNA-1"/>
    <property type="gene ID" value="ACAC_0000936101"/>
</dbReference>
<dbReference type="GO" id="GO:0051011">
    <property type="term" value="F:microtubule minus-end binding"/>
    <property type="evidence" value="ECO:0007669"/>
    <property type="project" value="TreeGrafter"/>
</dbReference>
<dbReference type="GO" id="GO:0000278">
    <property type="term" value="P:mitotic cell cycle"/>
    <property type="evidence" value="ECO:0007669"/>
    <property type="project" value="TreeGrafter"/>
</dbReference>
<reference evidence="6" key="1">
    <citation type="submission" date="2012-09" db="EMBL/GenBank/DDBJ databases">
        <authorList>
            <person name="Martin A.A."/>
        </authorList>
    </citation>
    <scope>NUCLEOTIDE SEQUENCE</scope>
</reference>
<evidence type="ECO:0000259" key="5">
    <source>
        <dbReference type="Pfam" id="PF17681"/>
    </source>
</evidence>
<reference evidence="7" key="2">
    <citation type="submission" date="2017-02" db="UniProtKB">
        <authorList>
            <consortium name="WormBaseParasite"/>
        </authorList>
    </citation>
    <scope>IDENTIFICATION</scope>
</reference>
<name>A0A0K0DEP6_ANGCA</name>
<dbReference type="GO" id="GO:0031122">
    <property type="term" value="P:cytoplasmic microtubule organization"/>
    <property type="evidence" value="ECO:0007669"/>
    <property type="project" value="TreeGrafter"/>
</dbReference>
<dbReference type="GO" id="GO:0051321">
    <property type="term" value="P:meiotic cell cycle"/>
    <property type="evidence" value="ECO:0007669"/>
    <property type="project" value="TreeGrafter"/>
</dbReference>
<dbReference type="InterPro" id="IPR007259">
    <property type="entry name" value="GCP"/>
</dbReference>
<dbReference type="Pfam" id="PF17681">
    <property type="entry name" value="GCP_N_terminal"/>
    <property type="match status" value="1"/>
</dbReference>
<dbReference type="STRING" id="6313.A0A0K0DEP6"/>
<organism evidence="6 7">
    <name type="scientific">Angiostrongylus cantonensis</name>
    <name type="common">Rat lungworm</name>
    <dbReference type="NCBI Taxonomy" id="6313"/>
    <lineage>
        <taxon>Eukaryota</taxon>
        <taxon>Metazoa</taxon>
        <taxon>Ecdysozoa</taxon>
        <taxon>Nematoda</taxon>
        <taxon>Chromadorea</taxon>
        <taxon>Rhabditida</taxon>
        <taxon>Rhabditina</taxon>
        <taxon>Rhabditomorpha</taxon>
        <taxon>Strongyloidea</taxon>
        <taxon>Metastrongylidae</taxon>
        <taxon>Angiostrongylus</taxon>
    </lineage>
</organism>
<evidence type="ECO:0000256" key="1">
    <source>
        <dbReference type="ARBA" id="ARBA00022490"/>
    </source>
</evidence>
<evidence type="ECO:0000256" key="3">
    <source>
        <dbReference type="ARBA" id="ARBA00023212"/>
    </source>
</evidence>
<keyword evidence="6" id="KW-1185">Reference proteome</keyword>
<dbReference type="GO" id="GO:0051225">
    <property type="term" value="P:spindle assembly"/>
    <property type="evidence" value="ECO:0007669"/>
    <property type="project" value="TreeGrafter"/>
</dbReference>
<dbReference type="InterPro" id="IPR041470">
    <property type="entry name" value="GCP_N"/>
</dbReference>
<dbReference type="GO" id="GO:0000930">
    <property type="term" value="C:gamma-tubulin complex"/>
    <property type="evidence" value="ECO:0007669"/>
    <property type="project" value="TreeGrafter"/>
</dbReference>
<evidence type="ECO:0000313" key="6">
    <source>
        <dbReference type="Proteomes" id="UP000035642"/>
    </source>
</evidence>
<dbReference type="GO" id="GO:0043015">
    <property type="term" value="F:gamma-tubulin binding"/>
    <property type="evidence" value="ECO:0007669"/>
    <property type="project" value="InterPro"/>
</dbReference>
<dbReference type="Proteomes" id="UP000035642">
    <property type="component" value="Unassembled WGS sequence"/>
</dbReference>
<proteinExistence type="inferred from homology"/>
<comment type="subcellular location">
    <subcellularLocation>
        <location evidence="4">Cytoplasm</location>
        <location evidence="4">Cytoskeleton</location>
        <location evidence="4">Microtubule organizing center</location>
    </subcellularLocation>
</comment>
<dbReference type="GO" id="GO:0005874">
    <property type="term" value="C:microtubule"/>
    <property type="evidence" value="ECO:0007669"/>
    <property type="project" value="UniProtKB-KW"/>
</dbReference>
<protein>
    <recommendedName>
        <fullName evidence="4">Gamma-tubulin complex component</fullName>
    </recommendedName>
</protein>
<evidence type="ECO:0000256" key="2">
    <source>
        <dbReference type="ARBA" id="ARBA00022701"/>
    </source>
</evidence>
<comment type="similarity">
    <text evidence="4">Belongs to the TUBGCP family.</text>
</comment>
<dbReference type="Gene3D" id="1.20.120.1900">
    <property type="entry name" value="Gamma-tubulin complex, C-terminal domain"/>
    <property type="match status" value="1"/>
</dbReference>
<feature type="domain" description="Gamma tubulin complex component protein N-terminal" evidence="5">
    <location>
        <begin position="58"/>
        <end position="353"/>
    </location>
</feature>
<dbReference type="AlphaFoldDB" id="A0A0K0DEP6"/>
<dbReference type="PANTHER" id="PTHR19302">
    <property type="entry name" value="GAMMA TUBULIN COMPLEX PROTEIN"/>
    <property type="match status" value="1"/>
</dbReference>